<dbReference type="InterPro" id="IPR050571">
    <property type="entry name" value="Class-IV_PLP-Dep_Aminotrnsfr"/>
</dbReference>
<dbReference type="AlphaFoldDB" id="K6Z9N9"/>
<evidence type="ECO:0000256" key="11">
    <source>
        <dbReference type="RuleBase" id="RU004106"/>
    </source>
</evidence>
<dbReference type="OrthoDB" id="21319at2"/>
<dbReference type="InterPro" id="IPR043131">
    <property type="entry name" value="BCAT-like_N"/>
</dbReference>
<proteinExistence type="inferred from homology"/>
<evidence type="ECO:0000256" key="3">
    <source>
        <dbReference type="ARBA" id="ARBA00022898"/>
    </source>
</evidence>
<comment type="catalytic activity">
    <reaction evidence="7">
        <text>4-amino-4-deoxychorismate = 4-aminobenzoate + pyruvate + H(+)</text>
        <dbReference type="Rhea" id="RHEA:16201"/>
        <dbReference type="ChEBI" id="CHEBI:15361"/>
        <dbReference type="ChEBI" id="CHEBI:15378"/>
        <dbReference type="ChEBI" id="CHEBI:17836"/>
        <dbReference type="ChEBI" id="CHEBI:58406"/>
        <dbReference type="EC" id="4.1.3.38"/>
    </reaction>
</comment>
<evidence type="ECO:0000256" key="2">
    <source>
        <dbReference type="ARBA" id="ARBA00009320"/>
    </source>
</evidence>
<evidence type="ECO:0000313" key="13">
    <source>
        <dbReference type="EMBL" id="GAC20170.1"/>
    </source>
</evidence>
<dbReference type="GO" id="GO:0008483">
    <property type="term" value="F:transaminase activity"/>
    <property type="evidence" value="ECO:0007669"/>
    <property type="project" value="UniProtKB-KW"/>
</dbReference>
<dbReference type="InterPro" id="IPR018300">
    <property type="entry name" value="Aminotrans_IV_CS"/>
</dbReference>
<keyword evidence="14" id="KW-1185">Reference proteome</keyword>
<dbReference type="Gene3D" id="3.20.10.10">
    <property type="entry name" value="D-amino Acid Aminotransferase, subunit A, domain 2"/>
    <property type="match status" value="1"/>
</dbReference>
<dbReference type="eggNOG" id="COG0115">
    <property type="taxonomic scope" value="Bacteria"/>
</dbReference>
<dbReference type="EC" id="4.1.3.38" evidence="6"/>
<dbReference type="GO" id="GO:0008652">
    <property type="term" value="P:amino acid biosynthetic process"/>
    <property type="evidence" value="ECO:0007669"/>
    <property type="project" value="UniProtKB-ARBA"/>
</dbReference>
<evidence type="ECO:0000256" key="6">
    <source>
        <dbReference type="ARBA" id="ARBA00035676"/>
    </source>
</evidence>
<comment type="function">
    <text evidence="8">Involved in the biosynthesis of p-aminobenzoate (PABA), a precursor of tetrahydrofolate. Converts 4-amino-4-deoxychorismate into 4-aminobenzoate (PABA) and pyruvate.</text>
</comment>
<dbReference type="Pfam" id="PF01063">
    <property type="entry name" value="Aminotran_4"/>
    <property type="match status" value="1"/>
</dbReference>
<organism evidence="13 14">
    <name type="scientific">Paraglaciecola arctica BSs20135</name>
    <dbReference type="NCBI Taxonomy" id="493475"/>
    <lineage>
        <taxon>Bacteria</taxon>
        <taxon>Pseudomonadati</taxon>
        <taxon>Pseudomonadota</taxon>
        <taxon>Gammaproteobacteria</taxon>
        <taxon>Alteromonadales</taxon>
        <taxon>Alteromonadaceae</taxon>
        <taxon>Paraglaciecola</taxon>
    </lineage>
</organism>
<evidence type="ECO:0000256" key="9">
    <source>
        <dbReference type="ARBA" id="ARBA00069174"/>
    </source>
</evidence>
<dbReference type="RefSeq" id="WP_007621807.1">
    <property type="nucleotide sequence ID" value="NZ_BAEO01000047.1"/>
</dbReference>
<comment type="cofactor">
    <cofactor evidence="1 12">
        <name>pyridoxal 5'-phosphate</name>
        <dbReference type="ChEBI" id="CHEBI:597326"/>
    </cofactor>
</comment>
<dbReference type="InterPro" id="IPR001544">
    <property type="entry name" value="Aminotrans_IV"/>
</dbReference>
<dbReference type="InterPro" id="IPR043132">
    <property type="entry name" value="BCAT-like_C"/>
</dbReference>
<gene>
    <name evidence="13" type="primary">dat</name>
    <name evidence="13" type="ORF">GARC_3211</name>
</gene>
<dbReference type="PROSITE" id="PS00770">
    <property type="entry name" value="AA_TRANSFER_CLASS_4"/>
    <property type="match status" value="1"/>
</dbReference>
<evidence type="ECO:0000256" key="8">
    <source>
        <dbReference type="ARBA" id="ARBA00054027"/>
    </source>
</evidence>
<protein>
    <recommendedName>
        <fullName evidence="9">Aminodeoxychorismate lyase</fullName>
        <ecNumber evidence="6">4.1.3.38</ecNumber>
    </recommendedName>
    <alternativeName>
        <fullName evidence="10">4-amino-4-deoxychorismate lyase</fullName>
    </alternativeName>
</protein>
<evidence type="ECO:0000256" key="1">
    <source>
        <dbReference type="ARBA" id="ARBA00001933"/>
    </source>
</evidence>
<reference evidence="13 14" key="1">
    <citation type="journal article" date="2017" name="Antonie Van Leeuwenhoek">
        <title>Rhizobium rhizosphaerae sp. nov., a novel species isolated from rice rhizosphere.</title>
        <authorList>
            <person name="Zhao J.J."/>
            <person name="Zhang J."/>
            <person name="Zhang R.J."/>
            <person name="Zhang C.W."/>
            <person name="Yin H.Q."/>
            <person name="Zhang X.X."/>
        </authorList>
    </citation>
    <scope>NUCLEOTIDE SEQUENCE [LARGE SCALE GENOMIC DNA]</scope>
    <source>
        <strain evidence="13 14">BSs20135</strain>
    </source>
</reference>
<comment type="caution">
    <text evidence="13">The sequence shown here is derived from an EMBL/GenBank/DDBJ whole genome shotgun (WGS) entry which is preliminary data.</text>
</comment>
<evidence type="ECO:0000256" key="12">
    <source>
        <dbReference type="RuleBase" id="RU004516"/>
    </source>
</evidence>
<evidence type="ECO:0000256" key="4">
    <source>
        <dbReference type="ARBA" id="ARBA00022909"/>
    </source>
</evidence>
<keyword evidence="13" id="KW-0808">Transferase</keyword>
<evidence type="ECO:0000256" key="5">
    <source>
        <dbReference type="ARBA" id="ARBA00035633"/>
    </source>
</evidence>
<dbReference type="SUPFAM" id="SSF56752">
    <property type="entry name" value="D-aminoacid aminotransferase-like PLP-dependent enzymes"/>
    <property type="match status" value="1"/>
</dbReference>
<comment type="similarity">
    <text evidence="2 11">Belongs to the class-IV pyridoxal-phosphate-dependent aminotransferase family.</text>
</comment>
<evidence type="ECO:0000313" key="14">
    <source>
        <dbReference type="Proteomes" id="UP000006327"/>
    </source>
</evidence>
<dbReference type="FunFam" id="3.20.10.10:FF:000002">
    <property type="entry name" value="D-alanine aminotransferase"/>
    <property type="match status" value="1"/>
</dbReference>
<dbReference type="PANTHER" id="PTHR42743:SF10">
    <property type="entry name" value="D-ALANINE AMINOTRANSFERASE"/>
    <property type="match status" value="1"/>
</dbReference>
<dbReference type="EMBL" id="BAEO01000047">
    <property type="protein sequence ID" value="GAC20170.1"/>
    <property type="molecule type" value="Genomic_DNA"/>
</dbReference>
<dbReference type="InterPro" id="IPR036038">
    <property type="entry name" value="Aminotransferase-like"/>
</dbReference>
<dbReference type="Proteomes" id="UP000006327">
    <property type="component" value="Unassembled WGS sequence"/>
</dbReference>
<dbReference type="PANTHER" id="PTHR42743">
    <property type="entry name" value="AMINO-ACID AMINOTRANSFERASE"/>
    <property type="match status" value="1"/>
</dbReference>
<comment type="pathway">
    <text evidence="5">Cofactor biosynthesis; tetrahydrofolate biosynthesis; 4-aminobenzoate from chorismate: step 2/2.</text>
</comment>
<dbReference type="GO" id="GO:0005829">
    <property type="term" value="C:cytosol"/>
    <property type="evidence" value="ECO:0007669"/>
    <property type="project" value="TreeGrafter"/>
</dbReference>
<evidence type="ECO:0000256" key="10">
    <source>
        <dbReference type="ARBA" id="ARBA00080135"/>
    </source>
</evidence>
<name>K6Z9N9_9ALTE</name>
<evidence type="ECO:0000256" key="7">
    <source>
        <dbReference type="ARBA" id="ARBA00049529"/>
    </source>
</evidence>
<dbReference type="GO" id="GO:0008696">
    <property type="term" value="F:4-amino-4-deoxychorismate lyase activity"/>
    <property type="evidence" value="ECO:0007669"/>
    <property type="project" value="UniProtKB-EC"/>
</dbReference>
<dbReference type="Gene3D" id="3.30.470.10">
    <property type="match status" value="1"/>
</dbReference>
<keyword evidence="4" id="KW-0289">Folate biosynthesis</keyword>
<dbReference type="GO" id="GO:0046656">
    <property type="term" value="P:folic acid biosynthetic process"/>
    <property type="evidence" value="ECO:0007669"/>
    <property type="project" value="UniProtKB-KW"/>
</dbReference>
<keyword evidence="3 12" id="KW-0663">Pyridoxal phosphate</keyword>
<keyword evidence="13" id="KW-0032">Aminotransferase</keyword>
<accession>K6Z9N9</accession>
<dbReference type="STRING" id="493475.GARC_3211"/>
<sequence>MADNHNIVFLNGQFMPISEAKISPMDRGFLFGDGIYEVVPSYKGKLVGFGLHIQRMQDGMNAIGIKLNKSVDDWRDIAQSLIEQNGKGNLGLYFHVSRGADIKRFHAYPDDIEATVFAYAFEIPEATVADKTLVKQFKVASTQDLRWKRCQIKSTSLLGNVMHFQQGHDAGVHETILYNQHNELTEASACNVFIVKNEVVITPPLDNQLLPGITRHMLLDILRKDGTLQVEERVISMNEVRAADELWITSSSKDIAPVVELDGKPVGNGKVGDIWQLAQTLYSANKHNY</sequence>